<dbReference type="EMBL" id="JANPWZ010000322">
    <property type="protein sequence ID" value="KAJ3577712.1"/>
    <property type="molecule type" value="Genomic_DNA"/>
</dbReference>
<evidence type="ECO:0000256" key="2">
    <source>
        <dbReference type="ARBA" id="ARBA00022617"/>
    </source>
</evidence>
<keyword evidence="2 5" id="KW-0349">Heme</keyword>
<keyword evidence="8" id="KW-1185">Reference proteome</keyword>
<dbReference type="AlphaFoldDB" id="A0A9W8NJN9"/>
<dbReference type="InterPro" id="IPR001128">
    <property type="entry name" value="Cyt_P450"/>
</dbReference>
<comment type="caution">
    <text evidence="7">The sequence shown here is derived from an EMBL/GenBank/DDBJ whole genome shotgun (WGS) entry which is preliminary data.</text>
</comment>
<dbReference type="GO" id="GO:0020037">
    <property type="term" value="F:heme binding"/>
    <property type="evidence" value="ECO:0007669"/>
    <property type="project" value="InterPro"/>
</dbReference>
<evidence type="ECO:0000256" key="1">
    <source>
        <dbReference type="ARBA" id="ARBA00001971"/>
    </source>
</evidence>
<evidence type="ECO:0000256" key="6">
    <source>
        <dbReference type="SAM" id="SignalP"/>
    </source>
</evidence>
<dbReference type="Gene3D" id="3.40.50.720">
    <property type="entry name" value="NAD(P)-binding Rossmann-like Domain"/>
    <property type="match status" value="1"/>
</dbReference>
<dbReference type="GO" id="GO:0004497">
    <property type="term" value="F:monooxygenase activity"/>
    <property type="evidence" value="ECO:0007669"/>
    <property type="project" value="InterPro"/>
</dbReference>
<dbReference type="InterPro" id="IPR036396">
    <property type="entry name" value="Cyt_P450_sf"/>
</dbReference>
<evidence type="ECO:0000256" key="5">
    <source>
        <dbReference type="PIRSR" id="PIRSR602401-1"/>
    </source>
</evidence>
<feature type="binding site" description="axial binding residue" evidence="5">
    <location>
        <position position="648"/>
    </location>
    <ligand>
        <name>heme</name>
        <dbReference type="ChEBI" id="CHEBI:30413"/>
    </ligand>
    <ligandPart>
        <name>Fe</name>
        <dbReference type="ChEBI" id="CHEBI:18248"/>
    </ligandPart>
</feature>
<dbReference type="InterPro" id="IPR002401">
    <property type="entry name" value="Cyt_P450_E_grp-I"/>
</dbReference>
<name>A0A9W8NJN9_9PEZI</name>
<accession>A0A9W8NJN9</accession>
<dbReference type="PRINTS" id="PR00385">
    <property type="entry name" value="P450"/>
</dbReference>
<proteinExistence type="predicted"/>
<dbReference type="Pfam" id="PF00067">
    <property type="entry name" value="p450"/>
    <property type="match status" value="1"/>
</dbReference>
<keyword evidence="4 5" id="KW-0408">Iron</keyword>
<dbReference type="InterPro" id="IPR017972">
    <property type="entry name" value="Cyt_P450_CS"/>
</dbReference>
<organism evidence="7 8">
    <name type="scientific">Xylaria arbuscula</name>
    <dbReference type="NCBI Taxonomy" id="114810"/>
    <lineage>
        <taxon>Eukaryota</taxon>
        <taxon>Fungi</taxon>
        <taxon>Dikarya</taxon>
        <taxon>Ascomycota</taxon>
        <taxon>Pezizomycotina</taxon>
        <taxon>Sordariomycetes</taxon>
        <taxon>Xylariomycetidae</taxon>
        <taxon>Xylariales</taxon>
        <taxon>Xylariaceae</taxon>
        <taxon>Xylaria</taxon>
    </lineage>
</organism>
<dbReference type="VEuPathDB" id="FungiDB:F4678DRAFT_413871"/>
<evidence type="ECO:0000313" key="8">
    <source>
        <dbReference type="Proteomes" id="UP001148614"/>
    </source>
</evidence>
<gene>
    <name evidence="7" type="ORF">NPX13_g2851</name>
</gene>
<feature type="chain" id="PRO_5040891206" evidence="6">
    <location>
        <begin position="19"/>
        <end position="706"/>
    </location>
</feature>
<dbReference type="PANTHER" id="PTHR24305:SF161">
    <property type="entry name" value="P450, PUTATIVE (EUROFUNG)-RELATED"/>
    <property type="match status" value="1"/>
</dbReference>
<reference evidence="7" key="1">
    <citation type="submission" date="2022-07" db="EMBL/GenBank/DDBJ databases">
        <title>Genome Sequence of Xylaria arbuscula.</title>
        <authorList>
            <person name="Buettner E."/>
        </authorList>
    </citation>
    <scope>NUCLEOTIDE SEQUENCE</scope>
    <source>
        <strain evidence="7">VT107</strain>
    </source>
</reference>
<evidence type="ECO:0000256" key="4">
    <source>
        <dbReference type="ARBA" id="ARBA00023004"/>
    </source>
</evidence>
<feature type="signal peptide" evidence="6">
    <location>
        <begin position="1"/>
        <end position="18"/>
    </location>
</feature>
<dbReference type="Pfam" id="PF00106">
    <property type="entry name" value="adh_short"/>
    <property type="match status" value="1"/>
</dbReference>
<dbReference type="SUPFAM" id="SSF48264">
    <property type="entry name" value="Cytochrome P450"/>
    <property type="match status" value="1"/>
</dbReference>
<sequence>MTRSTFLSFLTAAGAVNAAFGPAFSTGPVAENSFIRESTAILTLPAVPSSNNGDLSLWVGMGTSNGDLIQSIAESYAASSQMPVQTDPYPANPGDTVTMHYEYSDSTGNYTQTVSLNGEVVATLSTSDGYAQGWGSAVECAATDCGTIPAHTWTDAKIIMDSADPNYINTLGIGSGLNEANVVAAFGLLLELERTCRLKEVISDILNAINSLRSGIHWLYTSESSSSNRKAGGSSGIGLAAAITIIRKGGTVHNIDVKEPSADEKLEELRNLYFHCCDISRWADLRTTVDNIGRVDSVFANAGVKEEPHFFDDLYDNAGQLEEPSRGLLDVNLNGALYTIKLAWNSMRRHKKESSIVITTSASGYAPEQSLPVYSGGKLALVGAIHALRPVLVSDGITINGVASAATMAGLLPPHLAAPIIAQGLPVSTSDFVGLALVYAATATEDRRVEVYGRELENSQSPETTFKIGRLNRRLPRKDFITYSTQNNDEKLVPALQLAAHASNLVIVAGSETMATALATITYYLQRKLAVLRTLRQEIFANFKAYDEIDGRSTQRLKYLKAVMLEGMRIYPPLPFALPRVVPPGGDIVDGHFLPANTIVSTNPYASSMDPRNFLQPHEFIPERWLGNRKEADGLDATQPFSLGIRSCMGRSLSLLEMRLILCKIIWKYDIELLDQSLGWQLESDMQKLWRKPKLPVKVREREKTE</sequence>
<keyword evidence="6" id="KW-0732">Signal</keyword>
<dbReference type="GO" id="GO:0005506">
    <property type="term" value="F:iron ion binding"/>
    <property type="evidence" value="ECO:0007669"/>
    <property type="project" value="InterPro"/>
</dbReference>
<evidence type="ECO:0000313" key="7">
    <source>
        <dbReference type="EMBL" id="KAJ3577712.1"/>
    </source>
</evidence>
<dbReference type="InterPro" id="IPR036291">
    <property type="entry name" value="NAD(P)-bd_dom_sf"/>
</dbReference>
<comment type="cofactor">
    <cofactor evidence="1 5">
        <name>heme</name>
        <dbReference type="ChEBI" id="CHEBI:30413"/>
    </cofactor>
</comment>
<dbReference type="Gene3D" id="1.10.630.10">
    <property type="entry name" value="Cytochrome P450"/>
    <property type="match status" value="1"/>
</dbReference>
<dbReference type="InterPro" id="IPR002347">
    <property type="entry name" value="SDR_fam"/>
</dbReference>
<dbReference type="Proteomes" id="UP001148614">
    <property type="component" value="Unassembled WGS sequence"/>
</dbReference>
<protein>
    <submittedName>
        <fullName evidence="7">Uncharacterized protein</fullName>
    </submittedName>
</protein>
<dbReference type="PROSITE" id="PS00086">
    <property type="entry name" value="CYTOCHROME_P450"/>
    <property type="match status" value="1"/>
</dbReference>
<dbReference type="VEuPathDB" id="FungiDB:F4678DRAFT_420115"/>
<keyword evidence="3 5" id="KW-0479">Metal-binding</keyword>
<dbReference type="SUPFAM" id="SSF51735">
    <property type="entry name" value="NAD(P)-binding Rossmann-fold domains"/>
    <property type="match status" value="1"/>
</dbReference>
<dbReference type="PANTHER" id="PTHR24305">
    <property type="entry name" value="CYTOCHROME P450"/>
    <property type="match status" value="1"/>
</dbReference>
<dbReference type="GO" id="GO:0016705">
    <property type="term" value="F:oxidoreductase activity, acting on paired donors, with incorporation or reduction of molecular oxygen"/>
    <property type="evidence" value="ECO:0007669"/>
    <property type="project" value="InterPro"/>
</dbReference>
<dbReference type="VEuPathDB" id="FungiDB:F4678DRAFT_413873"/>
<dbReference type="InterPro" id="IPR050121">
    <property type="entry name" value="Cytochrome_P450_monoxygenase"/>
</dbReference>
<evidence type="ECO:0000256" key="3">
    <source>
        <dbReference type="ARBA" id="ARBA00022723"/>
    </source>
</evidence>
<dbReference type="PRINTS" id="PR00463">
    <property type="entry name" value="EP450I"/>
</dbReference>